<evidence type="ECO:0008006" key="3">
    <source>
        <dbReference type="Google" id="ProtNLM"/>
    </source>
</evidence>
<dbReference type="EMBL" id="JABMCH010000064">
    <property type="protein sequence ID" value="NUU47663.1"/>
    <property type="molecule type" value="Genomic_DNA"/>
</dbReference>
<dbReference type="AlphaFoldDB" id="A0A7Y6EH89"/>
<dbReference type="Proteomes" id="UP000536441">
    <property type="component" value="Unassembled WGS sequence"/>
</dbReference>
<name>A0A7Y6EH89_9SPHN</name>
<reference evidence="1 2" key="1">
    <citation type="submission" date="2020-05" db="EMBL/GenBank/DDBJ databases">
        <title>Genome Sequencing of Type Strains.</title>
        <authorList>
            <person name="Lemaire J.F."/>
            <person name="Inderbitzin P."/>
            <person name="Gregorio O.A."/>
            <person name="Collins S.B."/>
            <person name="Wespe N."/>
            <person name="Knight-Connoni V."/>
        </authorList>
    </citation>
    <scope>NUCLEOTIDE SEQUENCE [LARGE SCALE GENOMIC DNA]</scope>
    <source>
        <strain evidence="1 2">DSM 100049</strain>
    </source>
</reference>
<organism evidence="1 2">
    <name type="scientific">Sphingomonas zeae</name>
    <dbReference type="NCBI Taxonomy" id="1646122"/>
    <lineage>
        <taxon>Bacteria</taxon>
        <taxon>Pseudomonadati</taxon>
        <taxon>Pseudomonadota</taxon>
        <taxon>Alphaproteobacteria</taxon>
        <taxon>Sphingomonadales</taxon>
        <taxon>Sphingomonadaceae</taxon>
        <taxon>Sphingomonas</taxon>
    </lineage>
</organism>
<keyword evidence="2" id="KW-1185">Reference proteome</keyword>
<evidence type="ECO:0000313" key="2">
    <source>
        <dbReference type="Proteomes" id="UP000536441"/>
    </source>
</evidence>
<comment type="caution">
    <text evidence="1">The sequence shown here is derived from an EMBL/GenBank/DDBJ whole genome shotgun (WGS) entry which is preliminary data.</text>
</comment>
<gene>
    <name evidence="1" type="ORF">HP438_11825</name>
</gene>
<sequence length="80" mass="9068">MDGGELLMAAGHALYGDRWQTPLARDLGTTYRTIRNWMSHHHPTPPDLKERLGSLLRARGLEIDTVLERIGMNTEESRNA</sequence>
<protein>
    <recommendedName>
        <fullName evidence="3">XRE family transcriptional regulator</fullName>
    </recommendedName>
</protein>
<accession>A0A7Y6EH89</accession>
<evidence type="ECO:0000313" key="1">
    <source>
        <dbReference type="EMBL" id="NUU47663.1"/>
    </source>
</evidence>
<proteinExistence type="predicted"/>